<evidence type="ECO:0000313" key="3">
    <source>
        <dbReference type="EMBL" id="GAH57515.1"/>
    </source>
</evidence>
<sequence>MTPETDITTQATTIAQISGYENQLYLQDITWPTTRVYRRCLKTFHTWLEERPVSAQTAKEFLADLRRKGRQPATIKLHYAAIRPFLAYLGIPLKL</sequence>
<dbReference type="SUPFAM" id="SSF47823">
    <property type="entry name" value="lambda integrase-like, N-terminal domain"/>
    <property type="match status" value="1"/>
</dbReference>
<evidence type="ECO:0000259" key="2">
    <source>
        <dbReference type="PROSITE" id="PS51900"/>
    </source>
</evidence>
<feature type="non-terminal residue" evidence="3">
    <location>
        <position position="95"/>
    </location>
</feature>
<organism evidence="3">
    <name type="scientific">marine sediment metagenome</name>
    <dbReference type="NCBI Taxonomy" id="412755"/>
    <lineage>
        <taxon>unclassified sequences</taxon>
        <taxon>metagenomes</taxon>
        <taxon>ecological metagenomes</taxon>
    </lineage>
</organism>
<dbReference type="InterPro" id="IPR044068">
    <property type="entry name" value="CB"/>
</dbReference>
<dbReference type="Gene3D" id="1.10.150.130">
    <property type="match status" value="1"/>
</dbReference>
<reference evidence="3" key="1">
    <citation type="journal article" date="2014" name="Front. Microbiol.">
        <title>High frequency of phylogenetically diverse reductive dehalogenase-homologous genes in deep subseafloor sedimentary metagenomes.</title>
        <authorList>
            <person name="Kawai M."/>
            <person name="Futagami T."/>
            <person name="Toyoda A."/>
            <person name="Takaki Y."/>
            <person name="Nishi S."/>
            <person name="Hori S."/>
            <person name="Arai W."/>
            <person name="Tsubouchi T."/>
            <person name="Morono Y."/>
            <person name="Uchiyama I."/>
            <person name="Ito T."/>
            <person name="Fujiyama A."/>
            <person name="Inagaki F."/>
            <person name="Takami H."/>
        </authorList>
    </citation>
    <scope>NUCLEOTIDE SEQUENCE</scope>
    <source>
        <strain evidence="3">Expedition CK06-06</strain>
    </source>
</reference>
<dbReference type="GO" id="GO:0015074">
    <property type="term" value="P:DNA integration"/>
    <property type="evidence" value="ECO:0007669"/>
    <property type="project" value="InterPro"/>
</dbReference>
<feature type="domain" description="Core-binding (CB)" evidence="2">
    <location>
        <begin position="11"/>
        <end position="90"/>
    </location>
</feature>
<evidence type="ECO:0000256" key="1">
    <source>
        <dbReference type="ARBA" id="ARBA00023125"/>
    </source>
</evidence>
<dbReference type="InterPro" id="IPR004107">
    <property type="entry name" value="Integrase_SAM-like_N"/>
</dbReference>
<dbReference type="EMBL" id="BARU01023815">
    <property type="protein sequence ID" value="GAH57515.1"/>
    <property type="molecule type" value="Genomic_DNA"/>
</dbReference>
<dbReference type="AlphaFoldDB" id="X1HKF3"/>
<protein>
    <recommendedName>
        <fullName evidence="2">Core-binding (CB) domain-containing protein</fullName>
    </recommendedName>
</protein>
<dbReference type="Pfam" id="PF02899">
    <property type="entry name" value="Phage_int_SAM_1"/>
    <property type="match status" value="1"/>
</dbReference>
<dbReference type="InterPro" id="IPR010998">
    <property type="entry name" value="Integrase_recombinase_N"/>
</dbReference>
<accession>X1HKF3</accession>
<name>X1HKF3_9ZZZZ</name>
<dbReference type="PROSITE" id="PS51900">
    <property type="entry name" value="CB"/>
    <property type="match status" value="1"/>
</dbReference>
<gene>
    <name evidence="3" type="ORF">S03H2_38607</name>
</gene>
<comment type="caution">
    <text evidence="3">The sequence shown here is derived from an EMBL/GenBank/DDBJ whole genome shotgun (WGS) entry which is preliminary data.</text>
</comment>
<proteinExistence type="predicted"/>
<dbReference type="GO" id="GO:0003677">
    <property type="term" value="F:DNA binding"/>
    <property type="evidence" value="ECO:0007669"/>
    <property type="project" value="UniProtKB-KW"/>
</dbReference>
<keyword evidence="1" id="KW-0238">DNA-binding</keyword>